<organism evidence="1 2">
    <name type="scientific">Candidatus Chloroploca mongolica</name>
    <dbReference type="NCBI Taxonomy" id="2528176"/>
    <lineage>
        <taxon>Bacteria</taxon>
        <taxon>Bacillati</taxon>
        <taxon>Chloroflexota</taxon>
        <taxon>Chloroflexia</taxon>
        <taxon>Chloroflexales</taxon>
        <taxon>Chloroflexineae</taxon>
        <taxon>Oscillochloridaceae</taxon>
        <taxon>Candidatus Chloroploca</taxon>
    </lineage>
</organism>
<accession>A0ABS4D4S0</accession>
<evidence type="ECO:0000313" key="1">
    <source>
        <dbReference type="EMBL" id="MBP1464428.1"/>
    </source>
</evidence>
<dbReference type="RefSeq" id="WP_135476122.1">
    <property type="nucleotide sequence ID" value="NZ_SIJK02000002.1"/>
</dbReference>
<dbReference type="Proteomes" id="UP001193081">
    <property type="component" value="Unassembled WGS sequence"/>
</dbReference>
<dbReference type="EMBL" id="SIJK02000002">
    <property type="protein sequence ID" value="MBP1464428.1"/>
    <property type="molecule type" value="Genomic_DNA"/>
</dbReference>
<keyword evidence="2" id="KW-1185">Reference proteome</keyword>
<sequence>MSLVNDICTDILDWLAEHQDPSSLELPSQALCDHVAACPRCRAALLLLMTDLLEVPQDIAATSCDQCQDDLAAYIDLERYKGTQQAIRSYPHVWWHLWVCRDCSETYRMVLALQEAEASGLLSPMPLDKMVQPATPQPPVQPPVIPPQPMLRHLTLPRIWFARMLAPQLGVAWGLDDEDETILHEAEDAGYHLYVGLHRTDEHWFIAVTIQPPFIGEALVTLGSERFRAPFDLRGVARVGPIPPALLTSPIGPDMAIALEMAGV</sequence>
<gene>
    <name evidence="1" type="ORF">EYB53_001785</name>
</gene>
<name>A0ABS4D4S0_9CHLR</name>
<protein>
    <recommendedName>
        <fullName evidence="3">Zinc-finger domain-containing protein</fullName>
    </recommendedName>
</protein>
<reference evidence="1 2" key="1">
    <citation type="submission" date="2021-03" db="EMBL/GenBank/DDBJ databases">
        <authorList>
            <person name="Grouzdev D.S."/>
        </authorList>
    </citation>
    <scope>NUCLEOTIDE SEQUENCE [LARGE SCALE GENOMIC DNA]</scope>
    <source>
        <strain evidence="1 2">M50-1</strain>
    </source>
</reference>
<comment type="caution">
    <text evidence="1">The sequence shown here is derived from an EMBL/GenBank/DDBJ whole genome shotgun (WGS) entry which is preliminary data.</text>
</comment>
<proteinExistence type="predicted"/>
<evidence type="ECO:0000313" key="2">
    <source>
        <dbReference type="Proteomes" id="UP001193081"/>
    </source>
</evidence>
<evidence type="ECO:0008006" key="3">
    <source>
        <dbReference type="Google" id="ProtNLM"/>
    </source>
</evidence>